<keyword evidence="5 6" id="KW-0472">Membrane</keyword>
<feature type="transmembrane region" description="Helical" evidence="6">
    <location>
        <begin position="192"/>
        <end position="213"/>
    </location>
</feature>
<dbReference type="AlphaFoldDB" id="A0A1G6D1H1"/>
<dbReference type="GO" id="GO:0005886">
    <property type="term" value="C:plasma membrane"/>
    <property type="evidence" value="ECO:0007669"/>
    <property type="project" value="TreeGrafter"/>
</dbReference>
<name>A0A1G6D1H1_9STRE</name>
<reference evidence="7 8" key="1">
    <citation type="submission" date="2016-10" db="EMBL/GenBank/DDBJ databases">
        <authorList>
            <person name="de Groot N.N."/>
        </authorList>
    </citation>
    <scope>NUCLEOTIDE SEQUENCE [LARGE SCALE GENOMIC DNA]</scope>
    <source>
        <strain evidence="7 8">A-4</strain>
    </source>
</reference>
<evidence type="ECO:0000256" key="5">
    <source>
        <dbReference type="ARBA" id="ARBA00023136"/>
    </source>
</evidence>
<dbReference type="PANTHER" id="PTHR30028">
    <property type="entry name" value="UPF0014 INNER MEMBRANE PROTEIN YBBM-RELATED"/>
    <property type="match status" value="1"/>
</dbReference>
<dbReference type="eggNOG" id="COG0390">
    <property type="taxonomic scope" value="Bacteria"/>
</dbReference>
<dbReference type="Pfam" id="PF03649">
    <property type="entry name" value="UPF0014"/>
    <property type="match status" value="1"/>
</dbReference>
<dbReference type="EMBL" id="FMXP01000030">
    <property type="protein sequence ID" value="SDB39012.1"/>
    <property type="molecule type" value="Genomic_DNA"/>
</dbReference>
<evidence type="ECO:0000256" key="1">
    <source>
        <dbReference type="ARBA" id="ARBA00004141"/>
    </source>
</evidence>
<sequence>MTNVDVSYVSLLLALSLVMVAVVISSKEKLGLTKDIVASVIRTVIQLTVVGYLLYYIFNLDNVLMTLTMVLIIIYNASRQADKRNPNSKKKFFQSFLAIFLATSLTLLVLILSGAIKFIPSQLIPITGMIASNSMVAIGLSYREMNSLFRDQRQQVMEKLALGAPVKLASASIVRQSIRTAMQPTIDSAKTVGLVSLPGMMSGLIFAGVNPIFAIKYQIMVMFMLLSATSLGAVIAVYLSYTNYFNDRAQLDFEEEKE</sequence>
<evidence type="ECO:0000313" key="8">
    <source>
        <dbReference type="Proteomes" id="UP000182508"/>
    </source>
</evidence>
<dbReference type="PANTHER" id="PTHR30028:SF0">
    <property type="entry name" value="PROTEIN ALUMINUM SENSITIVE 3"/>
    <property type="match status" value="1"/>
</dbReference>
<dbReference type="STRING" id="439219.SAMN02910293_01923"/>
<feature type="transmembrane region" description="Helical" evidence="6">
    <location>
        <begin position="93"/>
        <end position="116"/>
    </location>
</feature>
<dbReference type="RefSeq" id="WP_074486491.1">
    <property type="nucleotide sequence ID" value="NZ_FMXP01000030.1"/>
</dbReference>
<comment type="similarity">
    <text evidence="2">Belongs to the UPF0014 family.</text>
</comment>
<dbReference type="Proteomes" id="UP000182508">
    <property type="component" value="Unassembled WGS sequence"/>
</dbReference>
<feature type="transmembrane region" description="Helical" evidence="6">
    <location>
        <begin position="6"/>
        <end position="24"/>
    </location>
</feature>
<dbReference type="InterPro" id="IPR005226">
    <property type="entry name" value="UPF0014_fam"/>
</dbReference>
<keyword evidence="8" id="KW-1185">Reference proteome</keyword>
<gene>
    <name evidence="7" type="ORF">SAMN02910293_01923</name>
</gene>
<evidence type="ECO:0000256" key="3">
    <source>
        <dbReference type="ARBA" id="ARBA00022692"/>
    </source>
</evidence>
<organism evidence="7 8">
    <name type="scientific">Streptococcus henryi</name>
    <dbReference type="NCBI Taxonomy" id="439219"/>
    <lineage>
        <taxon>Bacteria</taxon>
        <taxon>Bacillati</taxon>
        <taxon>Bacillota</taxon>
        <taxon>Bacilli</taxon>
        <taxon>Lactobacillales</taxon>
        <taxon>Streptococcaceae</taxon>
        <taxon>Streptococcus</taxon>
    </lineage>
</organism>
<keyword evidence="4 6" id="KW-1133">Transmembrane helix</keyword>
<evidence type="ECO:0000256" key="6">
    <source>
        <dbReference type="SAM" id="Phobius"/>
    </source>
</evidence>
<keyword evidence="3 6" id="KW-0812">Transmembrane</keyword>
<protein>
    <submittedName>
        <fullName evidence="7">Putative ABC transport system permease protein</fullName>
    </submittedName>
</protein>
<evidence type="ECO:0000256" key="2">
    <source>
        <dbReference type="ARBA" id="ARBA00005268"/>
    </source>
</evidence>
<evidence type="ECO:0000313" key="7">
    <source>
        <dbReference type="EMBL" id="SDB39012.1"/>
    </source>
</evidence>
<feature type="transmembrane region" description="Helical" evidence="6">
    <location>
        <begin position="219"/>
        <end position="241"/>
    </location>
</feature>
<proteinExistence type="inferred from homology"/>
<comment type="subcellular location">
    <subcellularLocation>
        <location evidence="1">Membrane</location>
        <topology evidence="1">Multi-pass membrane protein</topology>
    </subcellularLocation>
</comment>
<evidence type="ECO:0000256" key="4">
    <source>
        <dbReference type="ARBA" id="ARBA00022989"/>
    </source>
</evidence>
<accession>A0A1G6D1H1</accession>
<feature type="transmembrane region" description="Helical" evidence="6">
    <location>
        <begin position="122"/>
        <end position="142"/>
    </location>
</feature>
<feature type="transmembrane region" description="Helical" evidence="6">
    <location>
        <begin position="63"/>
        <end position="81"/>
    </location>
</feature>